<dbReference type="AlphaFoldDB" id="A0AB39I9T7"/>
<evidence type="ECO:0000313" key="1">
    <source>
        <dbReference type="EMBL" id="XDL13297.1"/>
    </source>
</evidence>
<dbReference type="RefSeq" id="WP_226102176.1">
    <property type="nucleotide sequence ID" value="NZ_CP162411.1"/>
</dbReference>
<proteinExistence type="predicted"/>
<name>A0AB39I9T7_9GAMM</name>
<gene>
    <name evidence="1" type="ORF">LF923_0013925</name>
</gene>
<protein>
    <submittedName>
        <fullName evidence="1">Uncharacterized protein</fullName>
    </submittedName>
</protein>
<reference evidence="1" key="1">
    <citation type="submission" date="2024-07" db="EMBL/GenBank/DDBJ databases">
        <authorList>
            <person name="Pedron J."/>
        </authorList>
    </citation>
    <scope>NUCLEOTIDE SEQUENCE</scope>
    <source>
        <strain evidence="1">A642-S2-A17</strain>
    </source>
</reference>
<organism evidence="1">
    <name type="scientific">Dickeya oryzae</name>
    <dbReference type="NCBI Taxonomy" id="1240404"/>
    <lineage>
        <taxon>Bacteria</taxon>
        <taxon>Pseudomonadati</taxon>
        <taxon>Pseudomonadota</taxon>
        <taxon>Gammaproteobacteria</taxon>
        <taxon>Enterobacterales</taxon>
        <taxon>Pectobacteriaceae</taxon>
        <taxon>Dickeya</taxon>
    </lineage>
</organism>
<sequence length="117" mass="13634">MMIPENIQIDAILSNRIYNLVARYCEGEWGTLKARWTAPFEAIVQEAERRGLECFVMQRPCLEGFWLAQTTSGYEVHYTERGIATLEHTFSTLTPAFRYWLQQILSYHNLPCLKAKS</sequence>
<dbReference type="EMBL" id="CP162411">
    <property type="protein sequence ID" value="XDL13297.1"/>
    <property type="molecule type" value="Genomic_DNA"/>
</dbReference>
<accession>A0AB39I9T7</accession>